<accession>A0A5B8CED2</accession>
<evidence type="ECO:0000259" key="1">
    <source>
        <dbReference type="SMART" id="SM00382"/>
    </source>
</evidence>
<proteinExistence type="predicted"/>
<gene>
    <name evidence="2" type="ORF">FIL70_12260</name>
</gene>
<name>A0A5B8CED2_SPHSA</name>
<dbReference type="GO" id="GO:0016887">
    <property type="term" value="F:ATP hydrolysis activity"/>
    <property type="evidence" value="ECO:0007669"/>
    <property type="project" value="InterPro"/>
</dbReference>
<sequence>MASEPIEASEATETAERLRPSLSFESVTFSDGSTLSFDEHDIVVFVGPNNAGKSATLRELEGWVSRSRPGVIVTAASLRKVGTSEDLKNFLEHNSQKSGDSANIHYGGIGYNIHHSHVNYFERQDDRHPVAPFFAKRLPTETRIQDSSAAPALALFQNPPNHPIHMLLMDEDLAADISTMFRHAFGRDLTPFRAGGSSFPLYVGDKPLLKAGKDELSREFVEELQRTNIPLDSQGDGMRSFAAVLLHVLAAKTHSIQFLDEPEAFLHPPQARLLGRYIANSRREKSQLFIATHSTDILEGLIEGGSNNVRIVRIRRDGDTNRVKELSKEQTCTISKDTLTRFSRVFDGIFFERVIICESDADCMFYQSILNLPSISGDRRPDVLFVHTSGKHRMAKLADTLCALDVPVSVIADIDVLSEGNTLRTLIEKLGGDWAAIQPHWKAVADTVAAQRPPLNASQIASMIASEIEGIAGTGEFPQETERAIKRIFKTIAPWSAVKQSGRMALPGGETTKQFDQLLEKCASIGLWIVPVGEIEGFCRSIGSHGPGFVEKVLEERDLEADEELKEARHFVKTVWEQAHPNTATQTP</sequence>
<evidence type="ECO:0000313" key="2">
    <source>
        <dbReference type="EMBL" id="QDC37894.1"/>
    </source>
</evidence>
<dbReference type="Gene3D" id="3.40.50.300">
    <property type="entry name" value="P-loop containing nucleotide triphosphate hydrolases"/>
    <property type="match status" value="1"/>
</dbReference>
<protein>
    <recommendedName>
        <fullName evidence="1">AAA+ ATPase domain-containing protein</fullName>
    </recommendedName>
</protein>
<dbReference type="InterPro" id="IPR003959">
    <property type="entry name" value="ATPase_AAA_core"/>
</dbReference>
<dbReference type="RefSeq" id="WP_082718782.1">
    <property type="nucleotide sequence ID" value="NZ_CP041016.1"/>
</dbReference>
<dbReference type="SMART" id="SM00382">
    <property type="entry name" value="AAA"/>
    <property type="match status" value="1"/>
</dbReference>
<dbReference type="InterPro" id="IPR003593">
    <property type="entry name" value="AAA+_ATPase"/>
</dbReference>
<dbReference type="AlphaFoldDB" id="A0A5B8CED2"/>
<organism evidence="2 3">
    <name type="scientific">Sphingobium fuliginis ATCC 27551</name>
    <dbReference type="NCBI Taxonomy" id="1208342"/>
    <lineage>
        <taxon>Bacteria</taxon>
        <taxon>Pseudomonadati</taxon>
        <taxon>Pseudomonadota</taxon>
        <taxon>Alphaproteobacteria</taxon>
        <taxon>Sphingomonadales</taxon>
        <taxon>Sphingomonadaceae</taxon>
        <taxon>Sphingobium</taxon>
    </lineage>
</organism>
<dbReference type="Proteomes" id="UP000311469">
    <property type="component" value="Chromosome cSF1"/>
</dbReference>
<dbReference type="GO" id="GO:0005524">
    <property type="term" value="F:ATP binding"/>
    <property type="evidence" value="ECO:0007669"/>
    <property type="project" value="InterPro"/>
</dbReference>
<dbReference type="InterPro" id="IPR051396">
    <property type="entry name" value="Bact_Antivir_Def_Nuclease"/>
</dbReference>
<dbReference type="Pfam" id="PF13304">
    <property type="entry name" value="AAA_21"/>
    <property type="match status" value="1"/>
</dbReference>
<dbReference type="SUPFAM" id="SSF52540">
    <property type="entry name" value="P-loop containing nucleoside triphosphate hydrolases"/>
    <property type="match status" value="1"/>
</dbReference>
<dbReference type="KEGG" id="sufl:FIL70_12260"/>
<evidence type="ECO:0000313" key="3">
    <source>
        <dbReference type="Proteomes" id="UP000311469"/>
    </source>
</evidence>
<dbReference type="EMBL" id="CP041016">
    <property type="protein sequence ID" value="QDC37894.1"/>
    <property type="molecule type" value="Genomic_DNA"/>
</dbReference>
<feature type="domain" description="AAA+ ATPase" evidence="1">
    <location>
        <begin position="39"/>
        <end position="316"/>
    </location>
</feature>
<dbReference type="InterPro" id="IPR027417">
    <property type="entry name" value="P-loop_NTPase"/>
</dbReference>
<dbReference type="PANTHER" id="PTHR43581:SF4">
    <property type="entry name" value="ATP_GTP PHOSPHATASE"/>
    <property type="match status" value="1"/>
</dbReference>
<dbReference type="PANTHER" id="PTHR43581">
    <property type="entry name" value="ATP/GTP PHOSPHATASE"/>
    <property type="match status" value="1"/>
</dbReference>
<reference evidence="2 3" key="1">
    <citation type="submission" date="2019-06" db="EMBL/GenBank/DDBJ databases">
        <title>Genome organization and adaptive potential of archetypical organophosphate degarding Sphingobium fuliginis ATCC 27551.</title>
        <authorList>
            <person name="Sarwar A."/>
            <person name="Parthasarathy S."/>
            <person name="Singh C."/>
            <person name="Siddavattam D."/>
        </authorList>
    </citation>
    <scope>NUCLEOTIDE SEQUENCE [LARGE SCALE GENOMIC DNA]</scope>
    <source>
        <strain evidence="2 3">ATCC 27551</strain>
    </source>
</reference>